<keyword evidence="1" id="KW-0472">Membrane</keyword>
<sequence length="457" mass="52812">MLLFIIAIIILITMFGIYIRQSVPHKQLWFGVTLPEKALQDDRLKQLQKKYTILQFVYILLALCSLLPLFWIDSISMLALLYFFIWCAVLYLTAPLPYEHVHYQVIAIKRAEKWFGSSKRLRSIKADIQRLSQKQPVPIYLYLLPLVISVPLLFLAANSEFPLARYSGIAACTMIAIIFIIQFFFTSKKQHLYSRNQQVNIALNQTSKQYWSILWLTLAGFEVINAYVAYFILSQGISLTDTVSISGMIVISLIPLIAIYTTYRKIRTLELRYAHTDGKSDLVDDDEYWQASLVYNNPDNKKLFVAKRLGSGATINVGIKKGRWLYAATQCITLLLVVVFLFGFALHEMQQPTLIIDHNDTIEINDTQYGYKFSIHDIEEIKLEDKMPTGFRSNGIATNEYARGNFKLHELGQAKMYIFKQSSPYIVIKLPELYIVYNEKEPDKTKELFQQLITQID</sequence>
<feature type="transmembrane region" description="Helical" evidence="1">
    <location>
        <begin position="245"/>
        <end position="263"/>
    </location>
</feature>
<feature type="transmembrane region" description="Helical" evidence="1">
    <location>
        <begin position="213"/>
        <end position="233"/>
    </location>
</feature>
<evidence type="ECO:0000256" key="1">
    <source>
        <dbReference type="SAM" id="Phobius"/>
    </source>
</evidence>
<keyword evidence="1" id="KW-1133">Transmembrane helix</keyword>
<feature type="domain" description="Bacterial Pleckstrin homology" evidence="2">
    <location>
        <begin position="360"/>
        <end position="435"/>
    </location>
</feature>
<comment type="caution">
    <text evidence="3">The sequence shown here is derived from an EMBL/GenBank/DDBJ whole genome shotgun (WGS) entry which is preliminary data.</text>
</comment>
<evidence type="ECO:0000313" key="3">
    <source>
        <dbReference type="EMBL" id="MFD2114865.1"/>
    </source>
</evidence>
<keyword evidence="1" id="KW-0812">Transmembrane</keyword>
<feature type="transmembrane region" description="Helical" evidence="1">
    <location>
        <begin position="77"/>
        <end position="94"/>
    </location>
</feature>
<feature type="transmembrane region" description="Helical" evidence="1">
    <location>
        <begin position="139"/>
        <end position="157"/>
    </location>
</feature>
<evidence type="ECO:0000259" key="2">
    <source>
        <dbReference type="Pfam" id="PF10882"/>
    </source>
</evidence>
<reference evidence="4" key="1">
    <citation type="journal article" date="2019" name="Int. J. Syst. Evol. Microbiol.">
        <title>The Global Catalogue of Microorganisms (GCM) 10K type strain sequencing project: providing services to taxonomists for standard genome sequencing and annotation.</title>
        <authorList>
            <consortium name="The Broad Institute Genomics Platform"/>
            <consortium name="The Broad Institute Genome Sequencing Center for Infectious Disease"/>
            <person name="Wu L."/>
            <person name="Ma J."/>
        </authorList>
    </citation>
    <scope>NUCLEOTIDE SEQUENCE [LARGE SCALE GENOMIC DNA]</scope>
    <source>
        <strain evidence="4">GH52</strain>
    </source>
</reference>
<proteinExistence type="predicted"/>
<dbReference type="InterPro" id="IPR027783">
    <property type="entry name" value="Bacterial_PH-related"/>
</dbReference>
<feature type="transmembrane region" description="Helical" evidence="1">
    <location>
        <begin position="324"/>
        <end position="346"/>
    </location>
</feature>
<dbReference type="RefSeq" id="WP_377769889.1">
    <property type="nucleotide sequence ID" value="NZ_JBHUHO010000010.1"/>
</dbReference>
<keyword evidence="4" id="KW-1185">Reference proteome</keyword>
<dbReference type="Proteomes" id="UP001597362">
    <property type="component" value="Unassembled WGS sequence"/>
</dbReference>
<accession>A0ABW4YGK1</accession>
<protein>
    <submittedName>
        <fullName evidence="3">PH domain-containing protein</fullName>
    </submittedName>
</protein>
<dbReference type="EMBL" id="JBHUHO010000010">
    <property type="protein sequence ID" value="MFD2114865.1"/>
    <property type="molecule type" value="Genomic_DNA"/>
</dbReference>
<feature type="transmembrane region" description="Helical" evidence="1">
    <location>
        <begin position="163"/>
        <end position="185"/>
    </location>
</feature>
<name>A0ABW4YGK1_9BACL</name>
<dbReference type="Pfam" id="PF10882">
    <property type="entry name" value="bPH_5"/>
    <property type="match status" value="1"/>
</dbReference>
<evidence type="ECO:0000313" key="4">
    <source>
        <dbReference type="Proteomes" id="UP001597362"/>
    </source>
</evidence>
<feature type="transmembrane region" description="Helical" evidence="1">
    <location>
        <begin position="6"/>
        <end position="23"/>
    </location>
</feature>
<organism evidence="3 4">
    <name type="scientific">Paenibacillus yanchengensis</name>
    <dbReference type="NCBI Taxonomy" id="2035833"/>
    <lineage>
        <taxon>Bacteria</taxon>
        <taxon>Bacillati</taxon>
        <taxon>Bacillota</taxon>
        <taxon>Bacilli</taxon>
        <taxon>Bacillales</taxon>
        <taxon>Paenibacillaceae</taxon>
        <taxon>Paenibacillus</taxon>
    </lineage>
</organism>
<feature type="transmembrane region" description="Helical" evidence="1">
    <location>
        <begin position="53"/>
        <end position="71"/>
    </location>
</feature>
<gene>
    <name evidence="3" type="ORF">ACFSJH_03805</name>
</gene>